<gene>
    <name evidence="6" type="ORF">IAC42_02300</name>
</gene>
<evidence type="ECO:0000256" key="2">
    <source>
        <dbReference type="ARBA" id="ARBA00022679"/>
    </source>
</evidence>
<comment type="similarity">
    <text evidence="4">Belongs to the class I-like SAM-binding methyltransferase superfamily. RNA M5U methyltransferase family.</text>
</comment>
<dbReference type="CDD" id="cd02440">
    <property type="entry name" value="AdoMet_MTases"/>
    <property type="match status" value="1"/>
</dbReference>
<feature type="binding site" evidence="4">
    <location>
        <position position="310"/>
    </location>
    <ligand>
        <name>S-adenosyl-L-methionine</name>
        <dbReference type="ChEBI" id="CHEBI:59789"/>
    </ligand>
</feature>
<keyword evidence="1 4" id="KW-0489">Methyltransferase</keyword>
<keyword evidence="3 4" id="KW-0949">S-adenosyl-L-methionine</keyword>
<sequence>MRTRCEGLLTGAVGFAHYDGKLLLLPGLLPGEEAEFSTAIPHKGRLAAKDLVRLTSSDVRITPSCPYSSVCGGCGFDYVGPEASARLKSAIVRENIESRTGCDLSPVIQEPIWAEGEGYRSRCRIHVSLKDRKLGFLSKRSNELVAIDHCPLLTERLNGLLAQPKELFRRFQSQLFSKGVNRKTGFVELELFDADDGVLIGDEEGVVTVGGRAFHLTASVFFQSNLRLLPRLFSIVEDSVVPRRVMDLYSGVGTFSTVLEGGAYEVVAVERDRACLALARKNAPSARFFTDDVSLWARKDRGGVDTVIVDPPRTGLGDAATLIASWSAGRVVYVSCNSQSLAWDLKAFMGKYTISSVRVLDFYPGSGHEETVVVLDRR</sequence>
<name>A0A9D9HAC2_9SPIR</name>
<reference evidence="6" key="2">
    <citation type="journal article" date="2021" name="PeerJ">
        <title>Extensive microbial diversity within the chicken gut microbiome revealed by metagenomics and culture.</title>
        <authorList>
            <person name="Gilroy R."/>
            <person name="Ravi A."/>
            <person name="Getino M."/>
            <person name="Pursley I."/>
            <person name="Horton D.L."/>
            <person name="Alikhan N.F."/>
            <person name="Baker D."/>
            <person name="Gharbi K."/>
            <person name="Hall N."/>
            <person name="Watson M."/>
            <person name="Adriaenssens E.M."/>
            <person name="Foster-Nyarko E."/>
            <person name="Jarju S."/>
            <person name="Secka A."/>
            <person name="Antonio M."/>
            <person name="Oren A."/>
            <person name="Chaudhuri R.R."/>
            <person name="La Ragione R."/>
            <person name="Hildebrand F."/>
            <person name="Pallen M.J."/>
        </authorList>
    </citation>
    <scope>NUCLEOTIDE SEQUENCE</scope>
    <source>
        <strain evidence="6">11167</strain>
    </source>
</reference>
<dbReference type="Pfam" id="PF05958">
    <property type="entry name" value="tRNA_U5-meth_tr"/>
    <property type="match status" value="1"/>
</dbReference>
<dbReference type="PROSITE" id="PS51687">
    <property type="entry name" value="SAM_MT_RNA_M5U"/>
    <property type="match status" value="1"/>
</dbReference>
<evidence type="ECO:0000313" key="7">
    <source>
        <dbReference type="Proteomes" id="UP000823633"/>
    </source>
</evidence>
<dbReference type="Proteomes" id="UP000823633">
    <property type="component" value="Unassembled WGS sequence"/>
</dbReference>
<comment type="caution">
    <text evidence="6">The sequence shown here is derived from an EMBL/GenBank/DDBJ whole genome shotgun (WGS) entry which is preliminary data.</text>
</comment>
<organism evidence="6 7">
    <name type="scientific">Candidatus Aphodenecus pullistercoris</name>
    <dbReference type="NCBI Taxonomy" id="2840669"/>
    <lineage>
        <taxon>Bacteria</taxon>
        <taxon>Pseudomonadati</taxon>
        <taxon>Spirochaetota</taxon>
        <taxon>Spirochaetia</taxon>
        <taxon>Spirochaetales</taxon>
        <taxon>Candidatus Aphodenecus</taxon>
    </lineage>
</organism>
<dbReference type="InterPro" id="IPR029063">
    <property type="entry name" value="SAM-dependent_MTases_sf"/>
</dbReference>
<dbReference type="Gene3D" id="2.40.50.140">
    <property type="entry name" value="Nucleic acid-binding proteins"/>
    <property type="match status" value="1"/>
</dbReference>
<dbReference type="AlphaFoldDB" id="A0A9D9HAC2"/>
<dbReference type="GO" id="GO:0051539">
    <property type="term" value="F:4 iron, 4 sulfur cluster binding"/>
    <property type="evidence" value="ECO:0007669"/>
    <property type="project" value="UniProtKB-KW"/>
</dbReference>
<dbReference type="Gene3D" id="2.40.50.1070">
    <property type="match status" value="1"/>
</dbReference>
<dbReference type="InterPro" id="IPR010280">
    <property type="entry name" value="U5_MeTrfase_fam"/>
</dbReference>
<feature type="binding site" evidence="4">
    <location>
        <position position="270"/>
    </location>
    <ligand>
        <name>S-adenosyl-L-methionine</name>
        <dbReference type="ChEBI" id="CHEBI:59789"/>
    </ligand>
</feature>
<evidence type="ECO:0000313" key="6">
    <source>
        <dbReference type="EMBL" id="MBO8442578.1"/>
    </source>
</evidence>
<evidence type="ECO:0000256" key="5">
    <source>
        <dbReference type="PROSITE-ProRule" id="PRU10015"/>
    </source>
</evidence>
<keyword evidence="2 4" id="KW-0808">Transferase</keyword>
<dbReference type="PANTHER" id="PTHR11061:SF30">
    <property type="entry name" value="TRNA (URACIL(54)-C(5))-METHYLTRANSFERASE"/>
    <property type="match status" value="1"/>
</dbReference>
<feature type="binding site" evidence="4">
    <location>
        <position position="223"/>
    </location>
    <ligand>
        <name>S-adenosyl-L-methionine</name>
        <dbReference type="ChEBI" id="CHEBI:59789"/>
    </ligand>
</feature>
<dbReference type="GO" id="GO:0070041">
    <property type="term" value="F:rRNA (uridine-C5-)-methyltransferase activity"/>
    <property type="evidence" value="ECO:0007669"/>
    <property type="project" value="TreeGrafter"/>
</dbReference>
<feature type="active site" description="Nucleophile" evidence="4">
    <location>
        <position position="336"/>
    </location>
</feature>
<feature type="binding site" evidence="4">
    <location>
        <position position="249"/>
    </location>
    <ligand>
        <name>S-adenosyl-L-methionine</name>
        <dbReference type="ChEBI" id="CHEBI:59789"/>
    </ligand>
</feature>
<dbReference type="InterPro" id="IPR030390">
    <property type="entry name" value="MeTrfase_TrmA_AS"/>
</dbReference>
<dbReference type="EMBL" id="JADIMU010000016">
    <property type="protein sequence ID" value="MBO8442578.1"/>
    <property type="molecule type" value="Genomic_DNA"/>
</dbReference>
<dbReference type="PANTHER" id="PTHR11061">
    <property type="entry name" value="RNA M5U METHYLTRANSFERASE"/>
    <property type="match status" value="1"/>
</dbReference>
<dbReference type="Gene3D" id="3.40.50.150">
    <property type="entry name" value="Vaccinia Virus protein VP39"/>
    <property type="match status" value="2"/>
</dbReference>
<evidence type="ECO:0000256" key="4">
    <source>
        <dbReference type="PROSITE-ProRule" id="PRU01024"/>
    </source>
</evidence>
<dbReference type="GO" id="GO:0070475">
    <property type="term" value="P:rRNA base methylation"/>
    <property type="evidence" value="ECO:0007669"/>
    <property type="project" value="TreeGrafter"/>
</dbReference>
<dbReference type="SUPFAM" id="SSF53335">
    <property type="entry name" value="S-adenosyl-L-methionine-dependent methyltransferases"/>
    <property type="match status" value="1"/>
</dbReference>
<proteinExistence type="inferred from homology"/>
<dbReference type="PROSITE" id="PS01230">
    <property type="entry name" value="TRMA_1"/>
    <property type="match status" value="1"/>
</dbReference>
<reference evidence="6" key="1">
    <citation type="submission" date="2020-10" db="EMBL/GenBank/DDBJ databases">
        <authorList>
            <person name="Gilroy R."/>
        </authorList>
    </citation>
    <scope>NUCLEOTIDE SEQUENCE</scope>
    <source>
        <strain evidence="6">11167</strain>
    </source>
</reference>
<protein>
    <submittedName>
        <fullName evidence="6">Class I SAM-dependent RNA methyltransferase</fullName>
    </submittedName>
</protein>
<evidence type="ECO:0000256" key="1">
    <source>
        <dbReference type="ARBA" id="ARBA00022603"/>
    </source>
</evidence>
<dbReference type="InterPro" id="IPR012340">
    <property type="entry name" value="NA-bd_OB-fold"/>
</dbReference>
<accession>A0A9D9HAC2</accession>
<evidence type="ECO:0000256" key="3">
    <source>
        <dbReference type="ARBA" id="ARBA00022691"/>
    </source>
</evidence>
<feature type="active site" evidence="5">
    <location>
        <position position="336"/>
    </location>
</feature>